<keyword evidence="1" id="KW-0472">Membrane</keyword>
<evidence type="ECO:0000259" key="2">
    <source>
        <dbReference type="Pfam" id="PF03779"/>
    </source>
</evidence>
<dbReference type="EMBL" id="CP041636">
    <property type="protein sequence ID" value="QDO98237.1"/>
    <property type="molecule type" value="Genomic_DNA"/>
</dbReference>
<protein>
    <recommendedName>
        <fullName evidence="2">SPW repeat-containing integral membrane domain-containing protein</fullName>
    </recommendedName>
</protein>
<evidence type="ECO:0000313" key="3">
    <source>
        <dbReference type="EMBL" id="QDO98237.1"/>
    </source>
</evidence>
<accession>A0A516H388</accession>
<dbReference type="InterPro" id="IPR005530">
    <property type="entry name" value="SPW"/>
</dbReference>
<keyword evidence="1" id="KW-0812">Transmembrane</keyword>
<evidence type="ECO:0000256" key="1">
    <source>
        <dbReference type="SAM" id="Phobius"/>
    </source>
</evidence>
<dbReference type="RefSeq" id="WP_144069218.1">
    <property type="nucleotide sequence ID" value="NZ_CP041636.1"/>
</dbReference>
<dbReference type="KEGG" id="fer:FNB15_13575"/>
<dbReference type="Proteomes" id="UP000317496">
    <property type="component" value="Chromosome"/>
</dbReference>
<feature type="domain" description="SPW repeat-containing integral membrane" evidence="2">
    <location>
        <begin position="36"/>
        <end position="131"/>
    </location>
</feature>
<feature type="transmembrane region" description="Helical" evidence="1">
    <location>
        <begin position="63"/>
        <end position="85"/>
    </location>
</feature>
<reference evidence="3 4" key="1">
    <citation type="submission" date="2019-07" db="EMBL/GenBank/DDBJ databases">
        <title>Genome sequencing for Ferrovibrio sp. K5.</title>
        <authorList>
            <person name="Park S.-J."/>
        </authorList>
    </citation>
    <scope>NUCLEOTIDE SEQUENCE [LARGE SCALE GENOMIC DNA]</scope>
    <source>
        <strain evidence="3 4">K5</strain>
    </source>
</reference>
<dbReference type="Pfam" id="PF03779">
    <property type="entry name" value="SPW"/>
    <property type="match status" value="1"/>
</dbReference>
<feature type="transmembrane region" description="Helical" evidence="1">
    <location>
        <begin position="114"/>
        <end position="135"/>
    </location>
</feature>
<sequence length="144" mass="15642">MAHVTQDHSSDHRRPRAAAGSVARSWEARRWEARRWEDWGNMVLGLLLALSPWLLRFTGLEGATLNAVIIGGLVCALSALALTLLDRWEAYISGLLGVWAMLSPWLLGFTAYDVAMLAHIGLGGLVVVVAAIEIWQGGKPDTAV</sequence>
<organism evidence="3 4">
    <name type="scientific">Ferrovibrio terrae</name>
    <dbReference type="NCBI Taxonomy" id="2594003"/>
    <lineage>
        <taxon>Bacteria</taxon>
        <taxon>Pseudomonadati</taxon>
        <taxon>Pseudomonadota</taxon>
        <taxon>Alphaproteobacteria</taxon>
        <taxon>Rhodospirillales</taxon>
        <taxon>Rhodospirillaceae</taxon>
        <taxon>Ferrovibrio</taxon>
    </lineage>
</organism>
<feature type="transmembrane region" description="Helical" evidence="1">
    <location>
        <begin position="39"/>
        <end position="57"/>
    </location>
</feature>
<proteinExistence type="predicted"/>
<evidence type="ECO:0000313" key="4">
    <source>
        <dbReference type="Proteomes" id="UP000317496"/>
    </source>
</evidence>
<name>A0A516H388_9PROT</name>
<keyword evidence="4" id="KW-1185">Reference proteome</keyword>
<dbReference type="AlphaFoldDB" id="A0A516H388"/>
<keyword evidence="1" id="KW-1133">Transmembrane helix</keyword>
<gene>
    <name evidence="3" type="ORF">FNB15_13575</name>
</gene>
<dbReference type="OrthoDB" id="166183at2"/>
<feature type="transmembrane region" description="Helical" evidence="1">
    <location>
        <begin position="90"/>
        <end position="108"/>
    </location>
</feature>